<sequence>MDISAVQGGQMHRFACYSWCQAHQLETEKPDDQFNTLAGCSYDEIWAFFYDQQVAEMKAQGKEFGA</sequence>
<accession>F8NXD1</accession>
<dbReference type="RefSeq" id="XP_007318622.1">
    <property type="nucleotide sequence ID" value="XM_007318560.1"/>
</dbReference>
<protein>
    <submittedName>
        <fullName evidence="1">Uncharacterized protein</fullName>
    </submittedName>
</protein>
<reference evidence="1" key="1">
    <citation type="submission" date="2011-04" db="EMBL/GenBank/DDBJ databases">
        <title>Evolution of plant cell wall degrading machinery underlies the functional diversity of forest fungi.</title>
        <authorList>
            <consortium name="US DOE Joint Genome Institute (JGI-PGF)"/>
            <person name="Eastwood D.C."/>
            <person name="Floudas D."/>
            <person name="Binder M."/>
            <person name="Majcherczyk A."/>
            <person name="Schneider P."/>
            <person name="Aerts A."/>
            <person name="Asiegbu F.O."/>
            <person name="Baker S.E."/>
            <person name="Barry K."/>
            <person name="Bendiksby M."/>
            <person name="Blumentritt M."/>
            <person name="Coutinho P.M."/>
            <person name="Cullen D."/>
            <person name="Cullen D."/>
            <person name="Gathman A."/>
            <person name="Goodell B."/>
            <person name="Henrissat B."/>
            <person name="Ihrmark K."/>
            <person name="Kauserud H."/>
            <person name="Kohler A."/>
            <person name="LaButti K."/>
            <person name="Lapidus A."/>
            <person name="Lavin J.L."/>
            <person name="Lee Y.-H."/>
            <person name="Lindquist E."/>
            <person name="Lilly W."/>
            <person name="Lucas S."/>
            <person name="Morin E."/>
            <person name="Murat C."/>
            <person name="Oguiza J.A."/>
            <person name="Park J."/>
            <person name="Pisabarro A.G."/>
            <person name="Riley R."/>
            <person name="Rosling A."/>
            <person name="Salamov A."/>
            <person name="Schmidt O."/>
            <person name="Schmutz J."/>
            <person name="Skrede I."/>
            <person name="Stenlid J."/>
            <person name="Wiebenga A."/>
            <person name="Xie X."/>
            <person name="Kues U."/>
            <person name="Hibbett D.S."/>
            <person name="Hoffmeister D."/>
            <person name="Hogberg N."/>
            <person name="Martin F."/>
            <person name="Grigoriev I.V."/>
            <person name="Watkinson S.C."/>
        </authorList>
    </citation>
    <scope>NUCLEOTIDE SEQUENCE</scope>
    <source>
        <strain evidence="1">S7.9</strain>
    </source>
</reference>
<dbReference type="EMBL" id="GL945434">
    <property type="protein sequence ID" value="EGO24603.1"/>
    <property type="molecule type" value="Genomic_DNA"/>
</dbReference>
<dbReference type="HOGENOM" id="CLU_011693_6_0_1"/>
<evidence type="ECO:0000313" key="1">
    <source>
        <dbReference type="EMBL" id="EGO24603.1"/>
    </source>
</evidence>
<proteinExistence type="predicted"/>
<dbReference type="KEGG" id="sla:SERLADRAFT_438224"/>
<name>F8NXD1_SERL9</name>
<dbReference type="GeneID" id="18814980"/>
<dbReference type="AlphaFoldDB" id="F8NXD1"/>
<organism>
    <name type="scientific">Serpula lacrymans var. lacrymans (strain S7.9)</name>
    <name type="common">Dry rot fungus</name>
    <dbReference type="NCBI Taxonomy" id="578457"/>
    <lineage>
        <taxon>Eukaryota</taxon>
        <taxon>Fungi</taxon>
        <taxon>Dikarya</taxon>
        <taxon>Basidiomycota</taxon>
        <taxon>Agaricomycotina</taxon>
        <taxon>Agaricomycetes</taxon>
        <taxon>Agaricomycetidae</taxon>
        <taxon>Boletales</taxon>
        <taxon>Coniophorineae</taxon>
        <taxon>Serpulaceae</taxon>
        <taxon>Serpula</taxon>
    </lineage>
</organism>
<dbReference type="Proteomes" id="UP000008064">
    <property type="component" value="Unassembled WGS sequence"/>
</dbReference>
<gene>
    <name evidence="1" type="ORF">SERLADRAFT_438224</name>
</gene>
<dbReference type="OrthoDB" id="10533316at2759"/>